<dbReference type="PANTHER" id="PTHR42681:SF1">
    <property type="entry name" value="MALONYL-COA-ACYL CARRIER PROTEIN TRANSACYLASE, MITOCHONDRIAL"/>
    <property type="match status" value="1"/>
</dbReference>
<keyword evidence="4 6" id="KW-0012">Acyltransferase</keyword>
<dbReference type="RefSeq" id="WP_055425994.1">
    <property type="nucleotide sequence ID" value="NZ_FCOR01000010.1"/>
</dbReference>
<organism evidence="9 10">
    <name type="scientific">Apibacter mensalis</name>
    <dbReference type="NCBI Taxonomy" id="1586267"/>
    <lineage>
        <taxon>Bacteria</taxon>
        <taxon>Pseudomonadati</taxon>
        <taxon>Bacteroidota</taxon>
        <taxon>Flavobacteriia</taxon>
        <taxon>Flavobacteriales</taxon>
        <taxon>Weeksellaceae</taxon>
        <taxon>Apibacter</taxon>
    </lineage>
</organism>
<reference evidence="9 10" key="1">
    <citation type="submission" date="2016-01" db="EMBL/GenBank/DDBJ databases">
        <authorList>
            <person name="McClelland M."/>
            <person name="Jain A."/>
            <person name="Saraogi P."/>
            <person name="Mendelson R."/>
            <person name="Westerman R."/>
            <person name="SanMiguel P."/>
            <person name="Csonka L."/>
        </authorList>
    </citation>
    <scope>NUCLEOTIDE SEQUENCE [LARGE SCALE GENOMIC DNA]</scope>
    <source>
        <strain evidence="9 10">R-53146</strain>
    </source>
</reference>
<feature type="domain" description="Malonyl-CoA:ACP transacylase (MAT)" evidence="8">
    <location>
        <begin position="5"/>
        <end position="295"/>
    </location>
</feature>
<dbReference type="InterPro" id="IPR014043">
    <property type="entry name" value="Acyl_transferase_dom"/>
</dbReference>
<evidence type="ECO:0000256" key="4">
    <source>
        <dbReference type="ARBA" id="ARBA00023315"/>
    </source>
</evidence>
<evidence type="ECO:0000256" key="1">
    <source>
        <dbReference type="ARBA" id="ARBA00013258"/>
    </source>
</evidence>
<dbReference type="SUPFAM" id="SSF52151">
    <property type="entry name" value="FabD/lysophospholipase-like"/>
    <property type="match status" value="1"/>
</dbReference>
<proteinExistence type="inferred from homology"/>
<dbReference type="Proteomes" id="UP000182761">
    <property type="component" value="Unassembled WGS sequence"/>
</dbReference>
<dbReference type="SUPFAM" id="SSF55048">
    <property type="entry name" value="Probable ACP-binding domain of malonyl-CoA ACP transacylase"/>
    <property type="match status" value="1"/>
</dbReference>
<evidence type="ECO:0000256" key="2">
    <source>
        <dbReference type="ARBA" id="ARBA00018953"/>
    </source>
</evidence>
<evidence type="ECO:0000256" key="7">
    <source>
        <dbReference type="PIRSR" id="PIRSR000446-1"/>
    </source>
</evidence>
<dbReference type="GO" id="GO:0005829">
    <property type="term" value="C:cytosol"/>
    <property type="evidence" value="ECO:0007669"/>
    <property type="project" value="TreeGrafter"/>
</dbReference>
<dbReference type="InterPro" id="IPR024925">
    <property type="entry name" value="Malonyl_CoA-ACP_transAc"/>
</dbReference>
<sequence>MNSLVFPGQGSQFPGMGKEIYESRADIKEMMNSANDILGFNIIDIMFKGTEEQLKQTQVTQPAIFIYSIASAKVNENARIEMVAGHSLGELSALVGNGVLSFDNGLKLVYERALAMQEACKENPSSMAAVIGLEEEIVESVCQEISTENNLVVPANYNCPGQLVISGHTSAVQQACEILKEKGAKRAILLPVSGAFHSPLMRSAEKRLEEVILKTKFNTPSVPIYQNYTSKAVTDINEIKENLIKQLTSPINWTQIIRNMIQDNCYVFTETGPGKVLQGLIKKIDSSVEVSSLSN</sequence>
<dbReference type="InterPro" id="IPR016035">
    <property type="entry name" value="Acyl_Trfase/lysoPLipase"/>
</dbReference>
<gene>
    <name evidence="9" type="ORF">Ga0061079_11089</name>
</gene>
<evidence type="ECO:0000313" key="10">
    <source>
        <dbReference type="Proteomes" id="UP000182761"/>
    </source>
</evidence>
<evidence type="ECO:0000256" key="3">
    <source>
        <dbReference type="ARBA" id="ARBA00022679"/>
    </source>
</evidence>
<comment type="catalytic activity">
    <reaction evidence="5 6">
        <text>holo-[ACP] + malonyl-CoA = malonyl-[ACP] + CoA</text>
        <dbReference type="Rhea" id="RHEA:41792"/>
        <dbReference type="Rhea" id="RHEA-COMP:9623"/>
        <dbReference type="Rhea" id="RHEA-COMP:9685"/>
        <dbReference type="ChEBI" id="CHEBI:57287"/>
        <dbReference type="ChEBI" id="CHEBI:57384"/>
        <dbReference type="ChEBI" id="CHEBI:64479"/>
        <dbReference type="ChEBI" id="CHEBI:78449"/>
        <dbReference type="EC" id="2.3.1.39"/>
    </reaction>
</comment>
<keyword evidence="3 6" id="KW-0808">Transferase</keyword>
<dbReference type="PANTHER" id="PTHR42681">
    <property type="entry name" value="MALONYL-COA-ACYL CARRIER PROTEIN TRANSACYLASE, MITOCHONDRIAL"/>
    <property type="match status" value="1"/>
</dbReference>
<dbReference type="GO" id="GO:0006633">
    <property type="term" value="P:fatty acid biosynthetic process"/>
    <property type="evidence" value="ECO:0007669"/>
    <property type="project" value="TreeGrafter"/>
</dbReference>
<feature type="active site" evidence="7">
    <location>
        <position position="197"/>
    </location>
</feature>
<dbReference type="FunFam" id="3.30.70.250:FF:000001">
    <property type="entry name" value="Malonyl CoA-acyl carrier protein transacylase"/>
    <property type="match status" value="1"/>
</dbReference>
<evidence type="ECO:0000259" key="8">
    <source>
        <dbReference type="SMART" id="SM00827"/>
    </source>
</evidence>
<protein>
    <recommendedName>
        <fullName evidence="2 6">Malonyl CoA-acyl carrier protein transacylase</fullName>
        <ecNumber evidence="1 6">2.3.1.39</ecNumber>
    </recommendedName>
</protein>
<dbReference type="GO" id="GO:0004314">
    <property type="term" value="F:[acyl-carrier-protein] S-malonyltransferase activity"/>
    <property type="evidence" value="ECO:0007669"/>
    <property type="project" value="UniProtKB-EC"/>
</dbReference>
<dbReference type="PIRSF" id="PIRSF000446">
    <property type="entry name" value="Mct"/>
    <property type="match status" value="1"/>
</dbReference>
<dbReference type="InterPro" id="IPR050858">
    <property type="entry name" value="Mal-CoA-ACP_Trans/PKS_FabD"/>
</dbReference>
<keyword evidence="10" id="KW-1185">Reference proteome</keyword>
<feature type="active site" evidence="7">
    <location>
        <position position="87"/>
    </location>
</feature>
<dbReference type="InterPro" id="IPR001227">
    <property type="entry name" value="Ac_transferase_dom_sf"/>
</dbReference>
<evidence type="ECO:0000313" key="9">
    <source>
        <dbReference type="EMBL" id="CVK16805.1"/>
    </source>
</evidence>
<dbReference type="InterPro" id="IPR016036">
    <property type="entry name" value="Malonyl_transacylase_ACP-bd"/>
</dbReference>
<dbReference type="OrthoDB" id="9805460at2"/>
<comment type="similarity">
    <text evidence="6">Belongs to the fabD family.</text>
</comment>
<dbReference type="Pfam" id="PF00698">
    <property type="entry name" value="Acyl_transf_1"/>
    <property type="match status" value="1"/>
</dbReference>
<dbReference type="NCBIfam" id="TIGR00128">
    <property type="entry name" value="fabD"/>
    <property type="match status" value="1"/>
</dbReference>
<dbReference type="AlphaFoldDB" id="A0A0X3ARW3"/>
<evidence type="ECO:0000256" key="5">
    <source>
        <dbReference type="ARBA" id="ARBA00048462"/>
    </source>
</evidence>
<dbReference type="STRING" id="1586267.GCA_001418685_01670"/>
<dbReference type="EC" id="2.3.1.39" evidence="1 6"/>
<dbReference type="SMART" id="SM00827">
    <property type="entry name" value="PKS_AT"/>
    <property type="match status" value="1"/>
</dbReference>
<accession>A0A0X3ARW3</accession>
<dbReference type="Gene3D" id="3.40.366.10">
    <property type="entry name" value="Malonyl-Coenzyme A Acyl Carrier Protein, domain 2"/>
    <property type="match status" value="1"/>
</dbReference>
<name>A0A0X3ARW3_9FLAO</name>
<dbReference type="Gene3D" id="3.30.70.250">
    <property type="entry name" value="Malonyl-CoA ACP transacylase, ACP-binding"/>
    <property type="match status" value="1"/>
</dbReference>
<evidence type="ECO:0000256" key="6">
    <source>
        <dbReference type="PIRNR" id="PIRNR000446"/>
    </source>
</evidence>
<dbReference type="EMBL" id="FCOR01000010">
    <property type="protein sequence ID" value="CVK16805.1"/>
    <property type="molecule type" value="Genomic_DNA"/>
</dbReference>
<dbReference type="InterPro" id="IPR004410">
    <property type="entry name" value="Malonyl_CoA-ACP_transAc_FabD"/>
</dbReference>